<gene>
    <name evidence="5" type="ORF">WG66_16491</name>
</gene>
<reference evidence="5 6" key="1">
    <citation type="submission" date="2015-12" db="EMBL/GenBank/DDBJ databases">
        <title>Draft genome sequence of Moniliophthora roreri, the causal agent of frosty pod rot of cacao.</title>
        <authorList>
            <person name="Aime M.C."/>
            <person name="Diaz-Valderrama J.R."/>
            <person name="Kijpornyongpan T."/>
            <person name="Phillips-Mora W."/>
        </authorList>
    </citation>
    <scope>NUCLEOTIDE SEQUENCE [LARGE SCALE GENOMIC DNA]</scope>
    <source>
        <strain evidence="5 6">MCA 2952</strain>
    </source>
</reference>
<dbReference type="EC" id="3.1.1.-" evidence="3"/>
<dbReference type="PANTHER" id="PTHR11559">
    <property type="entry name" value="CARBOXYLESTERASE"/>
    <property type="match status" value="1"/>
</dbReference>
<protein>
    <recommendedName>
        <fullName evidence="3">Carboxylic ester hydrolase</fullName>
        <ecNumber evidence="3">3.1.1.-</ecNumber>
    </recommendedName>
</protein>
<keyword evidence="3" id="KW-0732">Signal</keyword>
<dbReference type="EMBL" id="LATX01002357">
    <property type="protein sequence ID" value="KTB30947.1"/>
    <property type="molecule type" value="Genomic_DNA"/>
</dbReference>
<feature type="signal peptide" evidence="3">
    <location>
        <begin position="1"/>
        <end position="24"/>
    </location>
</feature>
<dbReference type="SUPFAM" id="SSF53474">
    <property type="entry name" value="alpha/beta-Hydrolases"/>
    <property type="match status" value="1"/>
</dbReference>
<feature type="chain" id="PRO_5006774270" description="Carboxylic ester hydrolase" evidence="3">
    <location>
        <begin position="25"/>
        <end position="587"/>
    </location>
</feature>
<sequence length="587" mass="63425">MGLDHCQAILLGFLAAASPLFGWAASTGSPSVLDTKQNVTYEGVLVNGVEKFLNIPYAQDTSGEKRFSNPEPFVFPTNVSVYDASKAGPVCPQAPPDLTFMSPVPNQSEDCLKLKVVRPKGVQGGDKLPVMVWIYGGSLYNGNINDGIYEPDGLILQSVNNGLPVIFVAMNYRTSIFGFALSDALRANNSLNLGLKDQRLALEWVQEHIEFFGGDPDHVTIFGQSSGGLSVGIQILAYGGSKPVPFHAGIMESTALEPTSTSNITTITYNEIANLAGCDTFGDPQSVETLACLRDLPFEDLLNVTITQFNAAGGGDIYLPTVDGDFLPLASSELVRQGLFPRMPVIIGWAENDAALFTDNAIQTSSDTSDFIHLIWTGLTDDSVTTILSLYPSTDFTPNPSANLSSEFYRTAQIFRDILFTCPSFYLGGAMAAKYSADNEVPEVYYYVQNQTILSDYLKTIGAPGRGVVHTSELAYVFGNFSVYNVTGDVHPTEDDVELQKRESRSWSTFGNTGKPSLDGKETLGGWESAYGIGDAMMDASVYVIGGPDSGLSRLEGEGAKEAVAKQKLEERCGFLNSPEVIRQLQY</sequence>
<feature type="domain" description="Carboxylesterase type B" evidence="4">
    <location>
        <begin position="48"/>
        <end position="529"/>
    </location>
</feature>
<keyword evidence="2 3" id="KW-0378">Hydrolase</keyword>
<dbReference type="ESTHER" id="monro-v2y1v0">
    <property type="family name" value="Fungal_carboxylesterase_lipase"/>
</dbReference>
<dbReference type="GO" id="GO:0016787">
    <property type="term" value="F:hydrolase activity"/>
    <property type="evidence" value="ECO:0007669"/>
    <property type="project" value="UniProtKB-KW"/>
</dbReference>
<dbReference type="AlphaFoldDB" id="A0A0W0F3M6"/>
<comment type="caution">
    <text evidence="5">The sequence shown here is derived from an EMBL/GenBank/DDBJ whole genome shotgun (WGS) entry which is preliminary data.</text>
</comment>
<accession>A0A0W0F3M6</accession>
<dbReference type="InterPro" id="IPR002018">
    <property type="entry name" value="CarbesteraseB"/>
</dbReference>
<evidence type="ECO:0000259" key="4">
    <source>
        <dbReference type="Pfam" id="PF00135"/>
    </source>
</evidence>
<dbReference type="Gene3D" id="3.40.50.1820">
    <property type="entry name" value="alpha/beta hydrolase"/>
    <property type="match status" value="1"/>
</dbReference>
<evidence type="ECO:0000256" key="3">
    <source>
        <dbReference type="RuleBase" id="RU361235"/>
    </source>
</evidence>
<dbReference type="InterPro" id="IPR019826">
    <property type="entry name" value="Carboxylesterase_B_AS"/>
</dbReference>
<dbReference type="PROSITE" id="PS00122">
    <property type="entry name" value="CARBOXYLESTERASE_B_1"/>
    <property type="match status" value="1"/>
</dbReference>
<dbReference type="InterPro" id="IPR029058">
    <property type="entry name" value="AB_hydrolase_fold"/>
</dbReference>
<dbReference type="InterPro" id="IPR050309">
    <property type="entry name" value="Type-B_Carboxylest/Lipase"/>
</dbReference>
<dbReference type="eggNOG" id="KOG1516">
    <property type="taxonomic scope" value="Eukaryota"/>
</dbReference>
<organism evidence="5 6">
    <name type="scientific">Moniliophthora roreri</name>
    <name type="common">Frosty pod rot fungus</name>
    <name type="synonym">Monilia roreri</name>
    <dbReference type="NCBI Taxonomy" id="221103"/>
    <lineage>
        <taxon>Eukaryota</taxon>
        <taxon>Fungi</taxon>
        <taxon>Dikarya</taxon>
        <taxon>Basidiomycota</taxon>
        <taxon>Agaricomycotina</taxon>
        <taxon>Agaricomycetes</taxon>
        <taxon>Agaricomycetidae</taxon>
        <taxon>Agaricales</taxon>
        <taxon>Marasmiineae</taxon>
        <taxon>Marasmiaceae</taxon>
        <taxon>Moniliophthora</taxon>
    </lineage>
</organism>
<dbReference type="Proteomes" id="UP000054988">
    <property type="component" value="Unassembled WGS sequence"/>
</dbReference>
<evidence type="ECO:0000256" key="2">
    <source>
        <dbReference type="ARBA" id="ARBA00022801"/>
    </source>
</evidence>
<name>A0A0W0F3M6_MONRR</name>
<evidence type="ECO:0000313" key="5">
    <source>
        <dbReference type="EMBL" id="KTB30947.1"/>
    </source>
</evidence>
<evidence type="ECO:0000256" key="1">
    <source>
        <dbReference type="ARBA" id="ARBA00005964"/>
    </source>
</evidence>
<dbReference type="Pfam" id="PF00135">
    <property type="entry name" value="COesterase"/>
    <property type="match status" value="1"/>
</dbReference>
<comment type="similarity">
    <text evidence="1 3">Belongs to the type-B carboxylesterase/lipase family.</text>
</comment>
<evidence type="ECO:0000313" key="6">
    <source>
        <dbReference type="Proteomes" id="UP000054988"/>
    </source>
</evidence>
<proteinExistence type="inferred from homology"/>